<dbReference type="Gene3D" id="3.40.50.880">
    <property type="match status" value="1"/>
</dbReference>
<accession>A0A941IR74</accession>
<dbReference type="EMBL" id="JAGSOG010000036">
    <property type="protein sequence ID" value="MBR7833653.1"/>
    <property type="molecule type" value="Genomic_DNA"/>
</dbReference>
<evidence type="ECO:0000256" key="3">
    <source>
        <dbReference type="ARBA" id="ARBA00023163"/>
    </source>
</evidence>
<sequence>MRRIALLVMDGVRMFDISVVAEVFRNDRIPGGSAPFDLRTCGVDREPVALEHGASMAARQTLAWLRTADLVIVPGVTSPTAAFPQPVLRALRSAHRAGTPVAALCLGAFVLAQAGLLDGRRAVTHWNAAELLARRHPEVKVDPTALYVEDDGVWTSAGVAGGIDLCLHLVRVGHGAETAAAIARAMVVAPFRTGDQAQFVDRPIPVRDEGDELLTAVRTRALAELEQPLTVPRLAAWAGLSERTFARRFLATTGTTPAQWLIAQRVLRAQRLLEQTDLPMDRVAAASGFGSPVTLRQHFVERVGLAPRDYRRSFRRIG</sequence>
<dbReference type="InterPro" id="IPR018062">
    <property type="entry name" value="HTH_AraC-typ_CS"/>
</dbReference>
<dbReference type="InterPro" id="IPR029062">
    <property type="entry name" value="Class_I_gatase-like"/>
</dbReference>
<dbReference type="InterPro" id="IPR002818">
    <property type="entry name" value="DJ-1/PfpI"/>
</dbReference>
<dbReference type="SUPFAM" id="SSF52317">
    <property type="entry name" value="Class I glutamine amidotransferase-like"/>
    <property type="match status" value="1"/>
</dbReference>
<evidence type="ECO:0000256" key="2">
    <source>
        <dbReference type="ARBA" id="ARBA00023125"/>
    </source>
</evidence>
<proteinExistence type="predicted"/>
<dbReference type="PANTHER" id="PTHR43130:SF3">
    <property type="entry name" value="HTH-TYPE TRANSCRIPTIONAL REGULATOR RV1931C"/>
    <property type="match status" value="1"/>
</dbReference>
<dbReference type="Pfam" id="PF01965">
    <property type="entry name" value="DJ-1_PfpI"/>
    <property type="match status" value="1"/>
</dbReference>
<reference evidence="5" key="1">
    <citation type="submission" date="2021-04" db="EMBL/GenBank/DDBJ databases">
        <title>Genome based classification of Actinospica acidithermotolerans sp. nov., an actinobacterium isolated from an Indonesian hot spring.</title>
        <authorList>
            <person name="Kusuma A.B."/>
            <person name="Putra K.E."/>
            <person name="Nafisah S."/>
            <person name="Loh J."/>
            <person name="Nouioui I."/>
            <person name="Goodfellow M."/>
        </authorList>
    </citation>
    <scope>NUCLEOTIDE SEQUENCE</scope>
    <source>
        <strain evidence="5">CSCA 57</strain>
    </source>
</reference>
<dbReference type="Pfam" id="PF12833">
    <property type="entry name" value="HTH_18"/>
    <property type="match status" value="1"/>
</dbReference>
<dbReference type="SUPFAM" id="SSF46689">
    <property type="entry name" value="Homeodomain-like"/>
    <property type="match status" value="2"/>
</dbReference>
<name>A0A941IR74_9ACTN</name>
<evidence type="ECO:0000313" key="5">
    <source>
        <dbReference type="EMBL" id="MBR7833653.1"/>
    </source>
</evidence>
<evidence type="ECO:0000256" key="1">
    <source>
        <dbReference type="ARBA" id="ARBA00023015"/>
    </source>
</evidence>
<evidence type="ECO:0000313" key="6">
    <source>
        <dbReference type="Proteomes" id="UP000675781"/>
    </source>
</evidence>
<gene>
    <name evidence="5" type="ORF">KDL01_10285</name>
</gene>
<dbReference type="Proteomes" id="UP000675781">
    <property type="component" value="Unassembled WGS sequence"/>
</dbReference>
<organism evidence="5 6">
    <name type="scientific">Actinospica durhamensis</name>
    <dbReference type="NCBI Taxonomy" id="1508375"/>
    <lineage>
        <taxon>Bacteria</taxon>
        <taxon>Bacillati</taxon>
        <taxon>Actinomycetota</taxon>
        <taxon>Actinomycetes</taxon>
        <taxon>Catenulisporales</taxon>
        <taxon>Actinospicaceae</taxon>
        <taxon>Actinospica</taxon>
    </lineage>
</organism>
<dbReference type="SMART" id="SM00342">
    <property type="entry name" value="HTH_ARAC"/>
    <property type="match status" value="1"/>
</dbReference>
<dbReference type="PROSITE" id="PS01124">
    <property type="entry name" value="HTH_ARAC_FAMILY_2"/>
    <property type="match status" value="1"/>
</dbReference>
<protein>
    <submittedName>
        <fullName evidence="5">DJ-1/PfpI family protein</fullName>
    </submittedName>
</protein>
<keyword evidence="1" id="KW-0805">Transcription regulation</keyword>
<evidence type="ECO:0000259" key="4">
    <source>
        <dbReference type="PROSITE" id="PS01124"/>
    </source>
</evidence>
<dbReference type="RefSeq" id="WP_212528174.1">
    <property type="nucleotide sequence ID" value="NZ_JAGSOG010000036.1"/>
</dbReference>
<feature type="domain" description="HTH araC/xylS-type" evidence="4">
    <location>
        <begin position="215"/>
        <end position="313"/>
    </location>
</feature>
<dbReference type="PROSITE" id="PS00041">
    <property type="entry name" value="HTH_ARAC_FAMILY_1"/>
    <property type="match status" value="1"/>
</dbReference>
<dbReference type="Gene3D" id="1.10.10.60">
    <property type="entry name" value="Homeodomain-like"/>
    <property type="match status" value="1"/>
</dbReference>
<comment type="caution">
    <text evidence="5">The sequence shown here is derived from an EMBL/GenBank/DDBJ whole genome shotgun (WGS) entry which is preliminary data.</text>
</comment>
<dbReference type="PANTHER" id="PTHR43130">
    <property type="entry name" value="ARAC-FAMILY TRANSCRIPTIONAL REGULATOR"/>
    <property type="match status" value="1"/>
</dbReference>
<dbReference type="InterPro" id="IPR018060">
    <property type="entry name" value="HTH_AraC"/>
</dbReference>
<keyword evidence="6" id="KW-1185">Reference proteome</keyword>
<dbReference type="CDD" id="cd03137">
    <property type="entry name" value="GATase1_AraC_1"/>
    <property type="match status" value="1"/>
</dbReference>
<keyword evidence="3" id="KW-0804">Transcription</keyword>
<dbReference type="GO" id="GO:0003700">
    <property type="term" value="F:DNA-binding transcription factor activity"/>
    <property type="evidence" value="ECO:0007669"/>
    <property type="project" value="InterPro"/>
</dbReference>
<dbReference type="GO" id="GO:0043565">
    <property type="term" value="F:sequence-specific DNA binding"/>
    <property type="evidence" value="ECO:0007669"/>
    <property type="project" value="InterPro"/>
</dbReference>
<dbReference type="InterPro" id="IPR052158">
    <property type="entry name" value="INH-QAR"/>
</dbReference>
<dbReference type="InterPro" id="IPR009057">
    <property type="entry name" value="Homeodomain-like_sf"/>
</dbReference>
<dbReference type="AlphaFoldDB" id="A0A941IR74"/>
<keyword evidence="2" id="KW-0238">DNA-binding</keyword>